<dbReference type="OrthoDB" id="10248838at2759"/>
<dbReference type="GO" id="GO:0030544">
    <property type="term" value="F:Hsp70 protein binding"/>
    <property type="evidence" value="ECO:0007669"/>
    <property type="project" value="TreeGrafter"/>
</dbReference>
<evidence type="ECO:0000313" key="7">
    <source>
        <dbReference type="Proteomes" id="UP001165122"/>
    </source>
</evidence>
<dbReference type="Gene3D" id="1.25.40.10">
    <property type="entry name" value="Tetratricopeptide repeat domain"/>
    <property type="match status" value="1"/>
</dbReference>
<keyword evidence="1" id="KW-0677">Repeat</keyword>
<organism evidence="6 7">
    <name type="scientific">Triparma laevis f. longispina</name>
    <dbReference type="NCBI Taxonomy" id="1714387"/>
    <lineage>
        <taxon>Eukaryota</taxon>
        <taxon>Sar</taxon>
        <taxon>Stramenopiles</taxon>
        <taxon>Ochrophyta</taxon>
        <taxon>Bolidophyceae</taxon>
        <taxon>Parmales</taxon>
        <taxon>Triparmaceae</taxon>
        <taxon>Triparma</taxon>
    </lineage>
</organism>
<comment type="caution">
    <text evidence="6">The sequence shown here is derived from an EMBL/GenBank/DDBJ whole genome shotgun (WGS) entry which is preliminary data.</text>
</comment>
<dbReference type="PANTHER" id="PTHR46035">
    <property type="entry name" value="TETRATRICOPEPTIDE REPEAT PROTEIN 4"/>
    <property type="match status" value="1"/>
</dbReference>
<dbReference type="PANTHER" id="PTHR46035:SF1">
    <property type="entry name" value="TETRATRICOPEPTIDE REPEAT PROTEIN 4"/>
    <property type="match status" value="1"/>
</dbReference>
<feature type="coiled-coil region" evidence="4">
    <location>
        <begin position="312"/>
        <end position="341"/>
    </location>
</feature>
<dbReference type="InterPro" id="IPR019734">
    <property type="entry name" value="TPR_rpt"/>
</dbReference>
<evidence type="ECO:0000313" key="6">
    <source>
        <dbReference type="EMBL" id="GMH55405.1"/>
    </source>
</evidence>
<dbReference type="GO" id="GO:0006457">
    <property type="term" value="P:protein folding"/>
    <property type="evidence" value="ECO:0007669"/>
    <property type="project" value="TreeGrafter"/>
</dbReference>
<evidence type="ECO:0000256" key="3">
    <source>
        <dbReference type="ARBA" id="ARBA00023602"/>
    </source>
</evidence>
<evidence type="ECO:0000256" key="4">
    <source>
        <dbReference type="SAM" id="Coils"/>
    </source>
</evidence>
<sequence length="587" mass="66780">MSFKYYNEDSSGVEILDAKVAVPSTDDRTYDGSTQFQCKQCNCDLPGRLFASDGDANYCIYCVENELSPTLKNGLTETTAELRAAPIDPDIADMFSKAMSKAIDEGKGWKSEADRQAYLDKIGDDDFLPAIFCSNEEELSKAPDAGAFTELLYSGETPTSLMLSFKSKGNESIKLGRQNEAKNIQYYRDAVNHYLESVGWCDKVVCVDDEGYEEPKEGDENANDNNDSARSFTRSDLNVVKSTLLSNKAMAHMELKNWGYVIEDCKASVALNPQNVKSWYRLAKARQKRSEWELCAEACESGLKADSENAPLKKLNAAVEKQATKQRNARQKKERERVKRVGEVKSLWKWCKEKKFKLGRVPLVATLDDEEIEDDTEEKRWNHVQPHFGKMPIIENLMEYTFPVMFLYPTVGQSDFVEGMAGQEMVAMRLAEMFPEEGNDIPWDHSQMFKCSNLAIYFEVHQIGGVVHPESVRVLEDMKDCMRFFENARALKGADGLEAAEKARAEEREKLKVYRDQWKKAKGRWQAPADQCDVVQVHPAATLEKVLLDKRFIAPNFLVNFIIFPQDHESHKQFLKERRVVAIVQAE</sequence>
<dbReference type="GO" id="GO:0005634">
    <property type="term" value="C:nucleus"/>
    <property type="evidence" value="ECO:0007669"/>
    <property type="project" value="TreeGrafter"/>
</dbReference>
<dbReference type="SMART" id="SM00028">
    <property type="entry name" value="TPR"/>
    <property type="match status" value="2"/>
</dbReference>
<proteinExistence type="inferred from homology"/>
<evidence type="ECO:0000256" key="2">
    <source>
        <dbReference type="ARBA" id="ARBA00022803"/>
    </source>
</evidence>
<dbReference type="GO" id="GO:0051879">
    <property type="term" value="F:Hsp90 protein binding"/>
    <property type="evidence" value="ECO:0007669"/>
    <property type="project" value="InterPro"/>
</dbReference>
<comment type="similarity">
    <text evidence="3">Belongs to the TTC4 family.</text>
</comment>
<dbReference type="GO" id="GO:0005829">
    <property type="term" value="C:cytosol"/>
    <property type="evidence" value="ECO:0007669"/>
    <property type="project" value="TreeGrafter"/>
</dbReference>
<dbReference type="InterPro" id="IPR011990">
    <property type="entry name" value="TPR-like_helical_dom_sf"/>
</dbReference>
<dbReference type="EMBL" id="BRXW01000444">
    <property type="protein sequence ID" value="GMH55405.1"/>
    <property type="molecule type" value="Genomic_DNA"/>
</dbReference>
<protein>
    <recommendedName>
        <fullName evidence="5">Cns1/TTC4 wheel domain-containing protein</fullName>
    </recommendedName>
</protein>
<dbReference type="AlphaFoldDB" id="A0A9W6ZT16"/>
<evidence type="ECO:0000259" key="5">
    <source>
        <dbReference type="Pfam" id="PF18972"/>
    </source>
</evidence>
<dbReference type="InterPro" id="IPR044059">
    <property type="entry name" value="Csn1/TTC4_wheel"/>
</dbReference>
<accession>A0A9W6ZT16</accession>
<dbReference type="SUPFAM" id="SSF48452">
    <property type="entry name" value="TPR-like"/>
    <property type="match status" value="1"/>
</dbReference>
<name>A0A9W6ZT16_9STRA</name>
<dbReference type="Proteomes" id="UP001165122">
    <property type="component" value="Unassembled WGS sequence"/>
</dbReference>
<feature type="domain" description="Cns1/TTC4 wheel" evidence="5">
    <location>
        <begin position="401"/>
        <end position="462"/>
    </location>
</feature>
<evidence type="ECO:0000256" key="1">
    <source>
        <dbReference type="ARBA" id="ARBA00022737"/>
    </source>
</evidence>
<keyword evidence="7" id="KW-1185">Reference proteome</keyword>
<keyword evidence="4" id="KW-0175">Coiled coil</keyword>
<gene>
    <name evidence="6" type="ORF">TrLO_g736</name>
</gene>
<dbReference type="CDD" id="cd21377">
    <property type="entry name" value="CTWD_Cns1-like"/>
    <property type="match status" value="1"/>
</dbReference>
<dbReference type="Pfam" id="PF18972">
    <property type="entry name" value="Wheel"/>
    <property type="match status" value="1"/>
</dbReference>
<reference evidence="7" key="1">
    <citation type="journal article" date="2023" name="Commun. Biol.">
        <title>Genome analysis of Parmales, the sister group of diatoms, reveals the evolutionary specialization of diatoms from phago-mixotrophs to photoautotrophs.</title>
        <authorList>
            <person name="Ban H."/>
            <person name="Sato S."/>
            <person name="Yoshikawa S."/>
            <person name="Yamada K."/>
            <person name="Nakamura Y."/>
            <person name="Ichinomiya M."/>
            <person name="Sato N."/>
            <person name="Blanc-Mathieu R."/>
            <person name="Endo H."/>
            <person name="Kuwata A."/>
            <person name="Ogata H."/>
        </authorList>
    </citation>
    <scope>NUCLEOTIDE SEQUENCE [LARGE SCALE GENOMIC DNA]</scope>
    <source>
        <strain evidence="7">NIES 3700</strain>
    </source>
</reference>
<keyword evidence="2" id="KW-0802">TPR repeat</keyword>